<evidence type="ECO:0000313" key="2">
    <source>
        <dbReference type="Proteomes" id="UP000271162"/>
    </source>
</evidence>
<reference evidence="3" key="1">
    <citation type="submission" date="2017-02" db="UniProtKB">
        <authorList>
            <consortium name="WormBaseParasite"/>
        </authorList>
    </citation>
    <scope>IDENTIFICATION</scope>
</reference>
<proteinExistence type="predicted"/>
<gene>
    <name evidence="1" type="ORF">NBR_LOCUS6245</name>
</gene>
<protein>
    <submittedName>
        <fullName evidence="3">Perilipin-3-like</fullName>
    </submittedName>
</protein>
<organism evidence="3">
    <name type="scientific">Nippostrongylus brasiliensis</name>
    <name type="common">Rat hookworm</name>
    <dbReference type="NCBI Taxonomy" id="27835"/>
    <lineage>
        <taxon>Eukaryota</taxon>
        <taxon>Metazoa</taxon>
        <taxon>Ecdysozoa</taxon>
        <taxon>Nematoda</taxon>
        <taxon>Chromadorea</taxon>
        <taxon>Rhabditida</taxon>
        <taxon>Rhabditina</taxon>
        <taxon>Rhabditomorpha</taxon>
        <taxon>Strongyloidea</taxon>
        <taxon>Heligmosomidae</taxon>
        <taxon>Nippostrongylus</taxon>
    </lineage>
</organism>
<dbReference type="STRING" id="27835.A0A0N4XU79"/>
<name>A0A0N4XU79_NIPBR</name>
<dbReference type="Proteomes" id="UP000271162">
    <property type="component" value="Unassembled WGS sequence"/>
</dbReference>
<sequence length="179" mass="19364">MLECIYGTVRLRQTHHRHRTYSNGRDPTQNLTRIQTSRLDSARGFHQIARAKSIQGTVAQGTKQVAHGVVSHTKSAADSLQTGIETSVKAVGEAANAAANQAKAAADVVAAVPGRVVDMGTSLVSDGINGVQEIFNVDVELDACFERSQWKGEHRRCFDAIPVSLTSSFTPEHQQMLPD</sequence>
<evidence type="ECO:0000313" key="3">
    <source>
        <dbReference type="WBParaSite" id="NBR_0000624401-mRNA-1"/>
    </source>
</evidence>
<keyword evidence="2" id="KW-1185">Reference proteome</keyword>
<accession>A0A0N4XU79</accession>
<evidence type="ECO:0000313" key="1">
    <source>
        <dbReference type="EMBL" id="VDL69834.1"/>
    </source>
</evidence>
<dbReference type="WBParaSite" id="NBR_0000624401-mRNA-1">
    <property type="protein sequence ID" value="NBR_0000624401-mRNA-1"/>
    <property type="gene ID" value="NBR_0000624401"/>
</dbReference>
<dbReference type="AlphaFoldDB" id="A0A0N4XU79"/>
<reference evidence="1 2" key="2">
    <citation type="submission" date="2018-11" db="EMBL/GenBank/DDBJ databases">
        <authorList>
            <consortium name="Pathogen Informatics"/>
        </authorList>
    </citation>
    <scope>NUCLEOTIDE SEQUENCE [LARGE SCALE GENOMIC DNA]</scope>
</reference>
<dbReference type="EMBL" id="UYSL01019787">
    <property type="protein sequence ID" value="VDL69834.1"/>
    <property type="molecule type" value="Genomic_DNA"/>
</dbReference>